<evidence type="ECO:0000313" key="3">
    <source>
        <dbReference type="Proteomes" id="UP000823388"/>
    </source>
</evidence>
<name>A0A8T0XGG1_PANVG</name>
<gene>
    <name evidence="2" type="ORF">PVAP13_1KG162320</name>
</gene>
<evidence type="ECO:0000256" key="1">
    <source>
        <dbReference type="SAM" id="MobiDB-lite"/>
    </source>
</evidence>
<reference evidence="2" key="1">
    <citation type="submission" date="2020-05" db="EMBL/GenBank/DDBJ databases">
        <title>WGS assembly of Panicum virgatum.</title>
        <authorList>
            <person name="Lovell J.T."/>
            <person name="Jenkins J."/>
            <person name="Shu S."/>
            <person name="Juenger T.E."/>
            <person name="Schmutz J."/>
        </authorList>
    </citation>
    <scope>NUCLEOTIDE SEQUENCE</scope>
    <source>
        <strain evidence="2">AP13</strain>
    </source>
</reference>
<organism evidence="2 3">
    <name type="scientific">Panicum virgatum</name>
    <name type="common">Blackwell switchgrass</name>
    <dbReference type="NCBI Taxonomy" id="38727"/>
    <lineage>
        <taxon>Eukaryota</taxon>
        <taxon>Viridiplantae</taxon>
        <taxon>Streptophyta</taxon>
        <taxon>Embryophyta</taxon>
        <taxon>Tracheophyta</taxon>
        <taxon>Spermatophyta</taxon>
        <taxon>Magnoliopsida</taxon>
        <taxon>Liliopsida</taxon>
        <taxon>Poales</taxon>
        <taxon>Poaceae</taxon>
        <taxon>PACMAD clade</taxon>
        <taxon>Panicoideae</taxon>
        <taxon>Panicodae</taxon>
        <taxon>Paniceae</taxon>
        <taxon>Panicinae</taxon>
        <taxon>Panicum</taxon>
        <taxon>Panicum sect. Hiantes</taxon>
    </lineage>
</organism>
<proteinExistence type="predicted"/>
<dbReference type="Proteomes" id="UP000823388">
    <property type="component" value="Chromosome 1K"/>
</dbReference>
<comment type="caution">
    <text evidence="2">The sequence shown here is derived from an EMBL/GenBank/DDBJ whole genome shotgun (WGS) entry which is preliminary data.</text>
</comment>
<protein>
    <submittedName>
        <fullName evidence="2">Uncharacterized protein</fullName>
    </submittedName>
</protein>
<feature type="compositionally biased region" description="Basic and acidic residues" evidence="1">
    <location>
        <begin position="1"/>
        <end position="17"/>
    </location>
</feature>
<sequence>MRETERTTREGRREGRPRGNSRVMRVCDQPAKHRDPPAKPRRLMAARSRGGLWKPSPRKQSRPMQRSDPSLGSWLQQPHPQQIRRDGQDDLGPAEADPGSGGACSSWQRGLYFLAAEAARGLGVLGGNMVKSQTVEASPDQVRGNRPARNGAARLAQHRSGMALVDDRLEAILVNQRSQA</sequence>
<feature type="compositionally biased region" description="Polar residues" evidence="1">
    <location>
        <begin position="62"/>
        <end position="80"/>
    </location>
</feature>
<keyword evidence="3" id="KW-1185">Reference proteome</keyword>
<dbReference type="AlphaFoldDB" id="A0A8T0XGG1"/>
<evidence type="ECO:0000313" key="2">
    <source>
        <dbReference type="EMBL" id="KAG2657948.1"/>
    </source>
</evidence>
<accession>A0A8T0XGG1</accession>
<feature type="region of interest" description="Disordered" evidence="1">
    <location>
        <begin position="1"/>
        <end position="103"/>
    </location>
</feature>
<dbReference type="EMBL" id="CM029037">
    <property type="protein sequence ID" value="KAG2657948.1"/>
    <property type="molecule type" value="Genomic_DNA"/>
</dbReference>